<dbReference type="PANTHER" id="PTHR30137">
    <property type="entry name" value="LUCIFERASE-LIKE MONOOXYGENASE"/>
    <property type="match status" value="1"/>
</dbReference>
<accession>A0A0H2XZW4</accession>
<evidence type="ECO:0000313" key="4">
    <source>
        <dbReference type="EMBL" id="ABF79785.1"/>
    </source>
</evidence>
<keyword evidence="1" id="KW-0560">Oxidoreductase</keyword>
<dbReference type="InterPro" id="IPR011251">
    <property type="entry name" value="Luciferase-like_dom"/>
</dbReference>
<dbReference type="Gene3D" id="3.20.20.30">
    <property type="entry name" value="Luciferase-like domain"/>
    <property type="match status" value="1"/>
</dbReference>
<dbReference type="InterPro" id="IPR050766">
    <property type="entry name" value="Bact_Lucif_Oxidored"/>
</dbReference>
<dbReference type="GO" id="GO:0004497">
    <property type="term" value="F:monooxygenase activity"/>
    <property type="evidence" value="ECO:0007669"/>
    <property type="project" value="UniProtKB-KW"/>
</dbReference>
<dbReference type="SUPFAM" id="SSF51679">
    <property type="entry name" value="Bacterial luciferase-like"/>
    <property type="match status" value="1"/>
</dbReference>
<dbReference type="EMBL" id="CP000379">
    <property type="protein sequence ID" value="ABF79785.1"/>
    <property type="molecule type" value="Genomic_DNA"/>
</dbReference>
<gene>
    <name evidence="4" type="ordered locus">Bcen_4909</name>
</gene>
<dbReference type="GO" id="GO:0016705">
    <property type="term" value="F:oxidoreductase activity, acting on paired donors, with incorporation or reduction of molecular oxygen"/>
    <property type="evidence" value="ECO:0007669"/>
    <property type="project" value="InterPro"/>
</dbReference>
<dbReference type="AlphaFoldDB" id="A0A0H2XZW4"/>
<dbReference type="InterPro" id="IPR036661">
    <property type="entry name" value="Luciferase-like_sf"/>
</dbReference>
<organism evidence="4">
    <name type="scientific">Burkholderia orbicola (strain AU 1054)</name>
    <dbReference type="NCBI Taxonomy" id="331271"/>
    <lineage>
        <taxon>Bacteria</taxon>
        <taxon>Pseudomonadati</taxon>
        <taxon>Pseudomonadota</taxon>
        <taxon>Betaproteobacteria</taxon>
        <taxon>Burkholderiales</taxon>
        <taxon>Burkholderiaceae</taxon>
        <taxon>Burkholderia</taxon>
        <taxon>Burkholderia cepacia complex</taxon>
        <taxon>Burkholderia orbicola</taxon>
    </lineage>
</organism>
<protein>
    <submittedName>
        <fullName evidence="4">Luciferase-like protein</fullName>
    </submittedName>
</protein>
<evidence type="ECO:0000259" key="3">
    <source>
        <dbReference type="Pfam" id="PF00296"/>
    </source>
</evidence>
<evidence type="ECO:0000256" key="1">
    <source>
        <dbReference type="ARBA" id="ARBA00023002"/>
    </source>
</evidence>
<feature type="domain" description="Luciferase-like" evidence="3">
    <location>
        <begin position="4"/>
        <end position="324"/>
    </location>
</feature>
<dbReference type="GO" id="GO:0005829">
    <property type="term" value="C:cytosol"/>
    <property type="evidence" value="ECO:0007669"/>
    <property type="project" value="TreeGrafter"/>
</dbReference>
<evidence type="ECO:0000256" key="2">
    <source>
        <dbReference type="ARBA" id="ARBA00023033"/>
    </source>
</evidence>
<dbReference type="Pfam" id="PF00296">
    <property type="entry name" value="Bac_luciferase"/>
    <property type="match status" value="1"/>
</dbReference>
<dbReference type="HOGENOM" id="CLU_027853_3_0_4"/>
<dbReference type="PANTHER" id="PTHR30137:SF8">
    <property type="entry name" value="BLR5498 PROTEIN"/>
    <property type="match status" value="1"/>
</dbReference>
<name>A0A0H2XZW4_BURO1</name>
<sequence length="384" mass="43049">MPLKFGFWSEQETQVGHSYSNRLRELVREARFAEQMGFDFVALSEQHFALGGVSSSAPEVVFGYLAAVTSRIKLRPAVALMPKAINHALRTAERLAATDILSEGRMEMYCGRANTTIAMRAFNVSPEETLPQMEEGMALLRKAMREDVFTFEGKYYQVPPRSLVPKPLQKPYPVLGVAATSANSHAWAGSEGLAVMSHAIYQGWEKQKGLLDTYWNSWKRDETGPLHKPRAGMPIFIGIGKTDQEAKDIYAGAIMNYARISTDAYPRLAKLADNYAYMAESVPAMQRAAEDWDYLLNESATTVCGSPDTVIRQLEQYEKLGIDEVLLHIDSVPHEQIMSTIDMVGRYVIPHFNDRNNIVRPTDELLEKIRAMRPQAANPKQSQG</sequence>
<proteinExistence type="predicted"/>
<keyword evidence="2" id="KW-0503">Monooxygenase</keyword>
<reference evidence="4" key="1">
    <citation type="submission" date="2006-05" db="EMBL/GenBank/DDBJ databases">
        <title>Complete sequence of chromosome 2 of Burkholderia cenocepacia AU 1054.</title>
        <authorList>
            <consortium name="US DOE Joint Genome Institute"/>
            <person name="Copeland A."/>
            <person name="Lucas S."/>
            <person name="Lapidus A."/>
            <person name="Barry K."/>
            <person name="Detter J.C."/>
            <person name="Glavina del Rio T."/>
            <person name="Hammon N."/>
            <person name="Israni S."/>
            <person name="Dalin E."/>
            <person name="Tice H."/>
            <person name="Pitluck S."/>
            <person name="Chain P."/>
            <person name="Malfatti S."/>
            <person name="Shin M."/>
            <person name="Vergez L."/>
            <person name="Schmutz J."/>
            <person name="Larimer F."/>
            <person name="Land M."/>
            <person name="Hauser L."/>
            <person name="Kyrpides N."/>
            <person name="Lykidis A."/>
            <person name="LiPuma J.J."/>
            <person name="Konstantinidis K."/>
            <person name="Tiedje J.M."/>
            <person name="Richardson P."/>
        </authorList>
    </citation>
    <scope>NUCLEOTIDE SEQUENCE [LARGE SCALE GENOMIC DNA]</scope>
    <source>
        <strain evidence="4">AU 1054</strain>
    </source>
</reference>